<evidence type="ECO:0000256" key="2">
    <source>
        <dbReference type="ARBA" id="ARBA00022737"/>
    </source>
</evidence>
<evidence type="ECO:0000256" key="3">
    <source>
        <dbReference type="ARBA" id="ARBA00023136"/>
    </source>
</evidence>
<organism evidence="5 6">
    <name type="scientific">Octopus sinensis</name>
    <name type="common">East Asian common octopus</name>
    <dbReference type="NCBI Taxonomy" id="2607531"/>
    <lineage>
        <taxon>Eukaryota</taxon>
        <taxon>Metazoa</taxon>
        <taxon>Spiralia</taxon>
        <taxon>Lophotrochozoa</taxon>
        <taxon>Mollusca</taxon>
        <taxon>Cephalopoda</taxon>
        <taxon>Coleoidea</taxon>
        <taxon>Octopodiformes</taxon>
        <taxon>Octopoda</taxon>
        <taxon>Incirrata</taxon>
        <taxon>Octopodidae</taxon>
        <taxon>Octopus</taxon>
    </lineage>
</organism>
<keyword evidence="5" id="KW-1185">Reference proteome</keyword>
<protein>
    <submittedName>
        <fullName evidence="6">Protein VAC14 homolog</fullName>
    </submittedName>
</protein>
<keyword evidence="2" id="KW-0677">Repeat</keyword>
<feature type="domain" description="Vacuolar protein 14 C-terminal Fig4-binding" evidence="4">
    <location>
        <begin position="1"/>
        <end position="37"/>
    </location>
</feature>
<dbReference type="Proteomes" id="UP000515154">
    <property type="component" value="Linkage group LG10"/>
</dbReference>
<dbReference type="InterPro" id="IPR021841">
    <property type="entry name" value="VAC14_Fig4p-bd"/>
</dbReference>
<dbReference type="AlphaFoldDB" id="A0A6P7SST6"/>
<evidence type="ECO:0000313" key="6">
    <source>
        <dbReference type="RefSeq" id="XP_029641342.2"/>
    </source>
</evidence>
<sequence>MLEAENNQYLVKSLYGILMLLPQSEAFRILQARLQCIPNFHLTPVNRRKLKEERQLVNQIDFKELLNHFLAVQKKHRETRINHRYVNIVL</sequence>
<evidence type="ECO:0000256" key="1">
    <source>
        <dbReference type="ARBA" id="ARBA00004308"/>
    </source>
</evidence>
<proteinExistence type="predicted"/>
<dbReference type="GO" id="GO:0006661">
    <property type="term" value="P:phosphatidylinositol biosynthetic process"/>
    <property type="evidence" value="ECO:0007669"/>
    <property type="project" value="InterPro"/>
</dbReference>
<comment type="subcellular location">
    <subcellularLocation>
        <location evidence="1">Endomembrane system</location>
    </subcellularLocation>
</comment>
<dbReference type="GO" id="GO:0010008">
    <property type="term" value="C:endosome membrane"/>
    <property type="evidence" value="ECO:0007669"/>
    <property type="project" value="TreeGrafter"/>
</dbReference>
<gene>
    <name evidence="6" type="primary">LOC115216282</name>
</gene>
<dbReference type="InterPro" id="IPR026825">
    <property type="entry name" value="Vac14"/>
</dbReference>
<dbReference type="PANTHER" id="PTHR16023:SF0">
    <property type="entry name" value="PROTEIN VAC14 HOMOLOG"/>
    <property type="match status" value="1"/>
</dbReference>
<accession>A0A6P7SST6</accession>
<keyword evidence="3" id="KW-0472">Membrane</keyword>
<evidence type="ECO:0000313" key="5">
    <source>
        <dbReference type="Proteomes" id="UP000515154"/>
    </source>
</evidence>
<dbReference type="GO" id="GO:0070772">
    <property type="term" value="C:PAS complex"/>
    <property type="evidence" value="ECO:0007669"/>
    <property type="project" value="InterPro"/>
</dbReference>
<dbReference type="RefSeq" id="XP_029641342.2">
    <property type="nucleotide sequence ID" value="XM_029785482.2"/>
</dbReference>
<name>A0A6P7SST6_9MOLL</name>
<evidence type="ECO:0000259" key="4">
    <source>
        <dbReference type="Pfam" id="PF11916"/>
    </source>
</evidence>
<dbReference type="PANTHER" id="PTHR16023">
    <property type="entry name" value="TAX1 BINDING PROTEIN-RELATED"/>
    <property type="match status" value="1"/>
</dbReference>
<reference evidence="6" key="1">
    <citation type="submission" date="2025-08" db="UniProtKB">
        <authorList>
            <consortium name="RefSeq"/>
        </authorList>
    </citation>
    <scope>IDENTIFICATION</scope>
</reference>
<dbReference type="Pfam" id="PF11916">
    <property type="entry name" value="Vac14_Fig4_bd"/>
    <property type="match status" value="1"/>
</dbReference>
<dbReference type="KEGG" id="osn:115216282"/>